<proteinExistence type="predicted"/>
<keyword evidence="5" id="KW-0597">Phosphoprotein</keyword>
<dbReference type="PANTHER" id="PTHR43047">
    <property type="entry name" value="TWO-COMPONENT HISTIDINE PROTEIN KINASE"/>
    <property type="match status" value="1"/>
</dbReference>
<dbReference type="PRINTS" id="PR00344">
    <property type="entry name" value="BCTRLSENSOR"/>
</dbReference>
<keyword evidence="9 12" id="KW-1133">Transmembrane helix</keyword>
<dbReference type="EMBL" id="LR536450">
    <property type="protein sequence ID" value="VFU10029.1"/>
    <property type="molecule type" value="Genomic_DNA"/>
</dbReference>
<dbReference type="GO" id="GO:0005886">
    <property type="term" value="C:plasma membrane"/>
    <property type="evidence" value="ECO:0007669"/>
    <property type="project" value="UniProtKB-SubCell"/>
</dbReference>
<evidence type="ECO:0000256" key="1">
    <source>
        <dbReference type="ARBA" id="ARBA00000085"/>
    </source>
</evidence>
<dbReference type="PROSITE" id="PS50109">
    <property type="entry name" value="HIS_KIN"/>
    <property type="match status" value="1"/>
</dbReference>
<dbReference type="GO" id="GO:0009927">
    <property type="term" value="F:histidine phosphotransfer kinase activity"/>
    <property type="evidence" value="ECO:0007669"/>
    <property type="project" value="TreeGrafter"/>
</dbReference>
<dbReference type="SMART" id="SM00304">
    <property type="entry name" value="HAMP"/>
    <property type="match status" value="1"/>
</dbReference>
<dbReference type="KEGG" id="mtun:MTUNDRAET4_3142"/>
<reference evidence="15 16" key="1">
    <citation type="submission" date="2019-03" db="EMBL/GenBank/DDBJ databases">
        <authorList>
            <person name="Kox A.R. M."/>
        </authorList>
    </citation>
    <scope>NUCLEOTIDE SEQUENCE [LARGE SCALE GENOMIC DNA]</scope>
    <source>
        <strain evidence="15">MTUNDRAET4 annotated genome</strain>
    </source>
</reference>
<keyword evidence="4" id="KW-1003">Cell membrane</keyword>
<dbReference type="CDD" id="cd00082">
    <property type="entry name" value="HisKA"/>
    <property type="match status" value="1"/>
</dbReference>
<dbReference type="CDD" id="cd16922">
    <property type="entry name" value="HATPase_EvgS-ArcB-TorS-like"/>
    <property type="match status" value="1"/>
</dbReference>
<feature type="transmembrane region" description="Helical" evidence="12">
    <location>
        <begin position="36"/>
        <end position="60"/>
    </location>
</feature>
<dbReference type="InterPro" id="IPR036890">
    <property type="entry name" value="HATPase_C_sf"/>
</dbReference>
<dbReference type="SUPFAM" id="SSF55874">
    <property type="entry name" value="ATPase domain of HSP90 chaperone/DNA topoisomerase II/histidine kinase"/>
    <property type="match status" value="1"/>
</dbReference>
<dbReference type="Proteomes" id="UP000294360">
    <property type="component" value="Chromosome"/>
</dbReference>
<dbReference type="Pfam" id="PF00512">
    <property type="entry name" value="HisKA"/>
    <property type="match status" value="1"/>
</dbReference>
<keyword evidence="6 15" id="KW-0808">Transferase</keyword>
<evidence type="ECO:0000256" key="3">
    <source>
        <dbReference type="ARBA" id="ARBA00012438"/>
    </source>
</evidence>
<evidence type="ECO:0000256" key="9">
    <source>
        <dbReference type="ARBA" id="ARBA00022989"/>
    </source>
</evidence>
<dbReference type="CDD" id="cd18774">
    <property type="entry name" value="PDC2_HK_sensor"/>
    <property type="match status" value="1"/>
</dbReference>
<dbReference type="SMART" id="SM00065">
    <property type="entry name" value="GAF"/>
    <property type="match status" value="1"/>
</dbReference>
<dbReference type="Pfam" id="PF13185">
    <property type="entry name" value="GAF_2"/>
    <property type="match status" value="1"/>
</dbReference>
<dbReference type="SUPFAM" id="SSF55781">
    <property type="entry name" value="GAF domain-like"/>
    <property type="match status" value="1"/>
</dbReference>
<evidence type="ECO:0000313" key="15">
    <source>
        <dbReference type="EMBL" id="VFU10029.1"/>
    </source>
</evidence>
<dbReference type="InterPro" id="IPR033479">
    <property type="entry name" value="dCache_1"/>
</dbReference>
<dbReference type="PROSITE" id="PS50885">
    <property type="entry name" value="HAMP"/>
    <property type="match status" value="1"/>
</dbReference>
<dbReference type="Gene3D" id="3.30.450.40">
    <property type="match status" value="1"/>
</dbReference>
<keyword evidence="10" id="KW-0902">Two-component regulatory system</keyword>
<organism evidence="15 16">
    <name type="scientific">Methylocella tundrae</name>
    <dbReference type="NCBI Taxonomy" id="227605"/>
    <lineage>
        <taxon>Bacteria</taxon>
        <taxon>Pseudomonadati</taxon>
        <taxon>Pseudomonadota</taxon>
        <taxon>Alphaproteobacteria</taxon>
        <taxon>Hyphomicrobiales</taxon>
        <taxon>Beijerinckiaceae</taxon>
        <taxon>Methylocella</taxon>
    </lineage>
</organism>
<keyword evidence="8 15" id="KW-0418">Kinase</keyword>
<evidence type="ECO:0000256" key="8">
    <source>
        <dbReference type="ARBA" id="ARBA00022777"/>
    </source>
</evidence>
<dbReference type="SMART" id="SM00387">
    <property type="entry name" value="HATPase_c"/>
    <property type="match status" value="1"/>
</dbReference>
<evidence type="ECO:0000313" key="16">
    <source>
        <dbReference type="Proteomes" id="UP000294360"/>
    </source>
</evidence>
<evidence type="ECO:0000256" key="4">
    <source>
        <dbReference type="ARBA" id="ARBA00022475"/>
    </source>
</evidence>
<dbReference type="SUPFAM" id="SSF47384">
    <property type="entry name" value="Homodimeric domain of signal transducing histidine kinase"/>
    <property type="match status" value="1"/>
</dbReference>
<dbReference type="Gene3D" id="1.10.287.130">
    <property type="match status" value="1"/>
</dbReference>
<dbReference type="SUPFAM" id="SSF158472">
    <property type="entry name" value="HAMP domain-like"/>
    <property type="match status" value="1"/>
</dbReference>
<keyword evidence="7 12" id="KW-0812">Transmembrane</keyword>
<keyword evidence="11 12" id="KW-0472">Membrane</keyword>
<dbReference type="InterPro" id="IPR003660">
    <property type="entry name" value="HAMP_dom"/>
</dbReference>
<dbReference type="Gene3D" id="3.30.565.10">
    <property type="entry name" value="Histidine kinase-like ATPase, C-terminal domain"/>
    <property type="match status" value="1"/>
</dbReference>
<feature type="domain" description="HAMP" evidence="14">
    <location>
        <begin position="321"/>
        <end position="373"/>
    </location>
</feature>
<dbReference type="Pfam" id="PF02518">
    <property type="entry name" value="HATPase_c"/>
    <property type="match status" value="1"/>
</dbReference>
<sequence length="802" mass="86978">MKMLSTRDDALKPALTASPTDLLRNLFRQRSLFGKYIAYFVGLVVFVLTISSAVDVWITYRDTKNMLLHAQGEKADAAARRVEQFLAELERQISWATRASAVTANQRQEDYRRILANTPAIAEIAQIDGSGKEVVTLSRDGGVLHTGDDWTLTAAFREARLDSAWFGPVVFASTGPRMQIAMAHAGEGAGFTVAEIELKYLSDILNGIQAGPGISAYLTTSEGRLIAHTDTSLVGKNLDMSRLPQVHALKKSDAPVDIGSDLEGQSVLSAAATVPRMNWLLFVEQPVSQAFGPVLALLVRLAWLFALGLILCVGAGMLLAQRMMGPIRAVQEGALRLAAGDFDHMIEVHTGDEVEVLADEFNRMAAQLREFYARLEQKVDDRTRDLARSVSELKALEEIGRALAASLELSEVLQTALTHAVELAEADGGAIYSFDRERNAFHLAEAHGLDPSFVAALREVKLTRLDGLLGEVAEHGRTVQVPEIGDVPGFPLRAATIAAGFRSALVVPLIAPDGVLGALLVESRRPGPFAANKVSLMQAFAHQSVLAMRNARLFRKVEENGRQLAIASEHKSRFFANMSHELRTPLNAILGYAELLRDGLYGDLPDRAKGVLERVQSNGAHLLGLINDVLDLSKLEAGELSLALDEYSMRNIIEQVVGTTYSLAHAKGLELSEEIEEPLPIGRGDERRLVQVLLNVLSNAIKFTDEGGVTINARAVADMFEIIVKDTGPGIAPDDQARIFEAFQQGDNTSTRQKGGTGLGLSISKRFVEMHGGTISVASKLGEGATFTIHIPIRVERQKAAA</sequence>
<dbReference type="FunFam" id="3.30.565.10:FF:000010">
    <property type="entry name" value="Sensor histidine kinase RcsC"/>
    <property type="match status" value="1"/>
</dbReference>
<dbReference type="Gene3D" id="6.10.340.10">
    <property type="match status" value="1"/>
</dbReference>
<dbReference type="CDD" id="cd06225">
    <property type="entry name" value="HAMP"/>
    <property type="match status" value="1"/>
</dbReference>
<dbReference type="Pfam" id="PF02743">
    <property type="entry name" value="dCache_1"/>
    <property type="match status" value="1"/>
</dbReference>
<evidence type="ECO:0000256" key="10">
    <source>
        <dbReference type="ARBA" id="ARBA00023012"/>
    </source>
</evidence>
<evidence type="ECO:0000256" key="6">
    <source>
        <dbReference type="ARBA" id="ARBA00022679"/>
    </source>
</evidence>
<accession>A0A4U8Z3R9</accession>
<name>A0A4U8Z3R9_METTU</name>
<dbReference type="EC" id="2.7.13.3" evidence="3"/>
<protein>
    <recommendedName>
        <fullName evidence="3">histidine kinase</fullName>
        <ecNumber evidence="3">2.7.13.3</ecNumber>
    </recommendedName>
</protein>
<comment type="subcellular location">
    <subcellularLocation>
        <location evidence="2">Cell membrane</location>
        <topology evidence="2">Multi-pass membrane protein</topology>
    </subcellularLocation>
</comment>
<evidence type="ECO:0000259" key="13">
    <source>
        <dbReference type="PROSITE" id="PS50109"/>
    </source>
</evidence>
<dbReference type="PANTHER" id="PTHR43047:SF72">
    <property type="entry name" value="OSMOSENSING HISTIDINE PROTEIN KINASE SLN1"/>
    <property type="match status" value="1"/>
</dbReference>
<dbReference type="Gene3D" id="3.30.450.20">
    <property type="entry name" value="PAS domain"/>
    <property type="match status" value="2"/>
</dbReference>
<gene>
    <name evidence="15" type="ORF">MTUNDRAET4_3142</name>
</gene>
<evidence type="ECO:0000259" key="14">
    <source>
        <dbReference type="PROSITE" id="PS50885"/>
    </source>
</evidence>
<dbReference type="GO" id="GO:0000155">
    <property type="term" value="F:phosphorelay sensor kinase activity"/>
    <property type="evidence" value="ECO:0007669"/>
    <property type="project" value="InterPro"/>
</dbReference>
<dbReference type="InterPro" id="IPR003594">
    <property type="entry name" value="HATPase_dom"/>
</dbReference>
<dbReference type="InterPro" id="IPR003661">
    <property type="entry name" value="HisK_dim/P_dom"/>
</dbReference>
<dbReference type="InterPro" id="IPR036097">
    <property type="entry name" value="HisK_dim/P_sf"/>
</dbReference>
<dbReference type="InterPro" id="IPR005467">
    <property type="entry name" value="His_kinase_dom"/>
</dbReference>
<feature type="domain" description="Histidine kinase" evidence="13">
    <location>
        <begin position="577"/>
        <end position="795"/>
    </location>
</feature>
<dbReference type="InterPro" id="IPR003018">
    <property type="entry name" value="GAF"/>
</dbReference>
<feature type="transmembrane region" description="Helical" evidence="12">
    <location>
        <begin position="294"/>
        <end position="319"/>
    </location>
</feature>
<dbReference type="Pfam" id="PF00672">
    <property type="entry name" value="HAMP"/>
    <property type="match status" value="1"/>
</dbReference>
<dbReference type="SMART" id="SM00388">
    <property type="entry name" value="HisKA"/>
    <property type="match status" value="1"/>
</dbReference>
<dbReference type="InterPro" id="IPR004358">
    <property type="entry name" value="Sig_transdc_His_kin-like_C"/>
</dbReference>
<dbReference type="InterPro" id="IPR029016">
    <property type="entry name" value="GAF-like_dom_sf"/>
</dbReference>
<evidence type="ECO:0000256" key="7">
    <source>
        <dbReference type="ARBA" id="ARBA00022692"/>
    </source>
</evidence>
<dbReference type="AlphaFoldDB" id="A0A4U8Z3R9"/>
<evidence type="ECO:0000256" key="11">
    <source>
        <dbReference type="ARBA" id="ARBA00023136"/>
    </source>
</evidence>
<comment type="catalytic activity">
    <reaction evidence="1">
        <text>ATP + protein L-histidine = ADP + protein N-phospho-L-histidine.</text>
        <dbReference type="EC" id="2.7.13.3"/>
    </reaction>
</comment>
<evidence type="ECO:0000256" key="5">
    <source>
        <dbReference type="ARBA" id="ARBA00022553"/>
    </source>
</evidence>
<evidence type="ECO:0000256" key="12">
    <source>
        <dbReference type="SAM" id="Phobius"/>
    </source>
</evidence>
<evidence type="ECO:0000256" key="2">
    <source>
        <dbReference type="ARBA" id="ARBA00004651"/>
    </source>
</evidence>
<dbReference type="FunFam" id="1.10.287.130:FF:000001">
    <property type="entry name" value="Two-component sensor histidine kinase"/>
    <property type="match status" value="1"/>
</dbReference>